<accession>A0ABD1EHD9</accession>
<dbReference type="PROSITE" id="PS50235">
    <property type="entry name" value="USP_3"/>
    <property type="match status" value="1"/>
</dbReference>
<evidence type="ECO:0000256" key="2">
    <source>
        <dbReference type="RuleBase" id="RU366025"/>
    </source>
</evidence>
<keyword evidence="2" id="KW-0788">Thiol protease</keyword>
<keyword evidence="2" id="KW-0833">Ubl conjugation pathway</keyword>
<evidence type="ECO:0000313" key="5">
    <source>
        <dbReference type="EMBL" id="KAL1494106.1"/>
    </source>
</evidence>
<dbReference type="InterPro" id="IPR050185">
    <property type="entry name" value="Ub_carboxyl-term_hydrolase"/>
</dbReference>
<evidence type="ECO:0000256" key="3">
    <source>
        <dbReference type="SAM" id="MobiDB-lite"/>
    </source>
</evidence>
<dbReference type="SUPFAM" id="SSF54001">
    <property type="entry name" value="Cysteine proteinases"/>
    <property type="match status" value="1"/>
</dbReference>
<evidence type="ECO:0000259" key="4">
    <source>
        <dbReference type="PROSITE" id="PS50235"/>
    </source>
</evidence>
<gene>
    <name evidence="5" type="ORF">ABEB36_009757</name>
</gene>
<dbReference type="GO" id="GO:0004843">
    <property type="term" value="F:cysteine-type deubiquitinase activity"/>
    <property type="evidence" value="ECO:0007669"/>
    <property type="project" value="UniProtKB-UniRule"/>
</dbReference>
<dbReference type="InterPro" id="IPR028889">
    <property type="entry name" value="USP"/>
</dbReference>
<evidence type="ECO:0000313" key="6">
    <source>
        <dbReference type="Proteomes" id="UP001566132"/>
    </source>
</evidence>
<dbReference type="GO" id="GO:0006508">
    <property type="term" value="P:proteolysis"/>
    <property type="evidence" value="ECO:0007669"/>
    <property type="project" value="UniProtKB-KW"/>
</dbReference>
<comment type="similarity">
    <text evidence="2">Belongs to the peptidase C19 family.</text>
</comment>
<dbReference type="InterPro" id="IPR018200">
    <property type="entry name" value="USP_CS"/>
</dbReference>
<sequence length="977" mass="110868">MCDLSYEKSKSIGELSNKMTLENGGPEPMTTSVKRTFTLPRNPFNSVRMSKRWPRSNENDPERDGKIVNGDCEKNNKKVFRRPSFKKIISKIAQHMNYGVPGMTPNLDNNRVPPVDFQTWGPDDTPGVTGLKNQGNTCFINAVIQCISHTDILAEYFVLDKYKTDLAKRNKLNSKKFGTKGEVTEQLANLLKALWACQYCPELSTSFKQVLEKHGSQYKGNQQHDAQEFLLWLLDKVHEDLNTASKKKYKSIKTSGRSDEVIAAETLENYRRCNNSFIHSVFQAQYRSSLSCSRCSTQSNTFDPFQCISVQLPQFNKQSIYVTVVYTSQQPRQVQIGLNLPSGASISELRAVLESDTSIEKCNMLLTEIGDSGFMRTFNDSQSIANISEIDPIYCIETARLKETDEQATSAYILLCWINVVKHNVTGEFRRFGSPYTMQVSRETNYPDLQKLILKEMAPILHDDILTSSQQSGIFKIRISDPAWNDTEPPCYLEPHLEHPLFMEAIDQVLALCSDDGGPSHVKLILEWTESAKKLIVADDGDVIEEHSTVKMLRAQALQGGAPLTLEECLRDYTEAETLTDAWRCPHCQQYQPVIKTLDVWSLPDILIVHFKRFRQHAIRGSPSTKLTTMVDFPVYGFDMSPHLAGKRHPTNPTTNHHIETDLWSPWKRARKSSNCENVYDLYGVCYHHGSDLETGHYTAACKNPYDQQWYLYDDAKVRKLGDDSNQVTPLLVNNSAYLLFYQRRSMSSYNSNNNSSAASTSSVGSGTDHWVSRMPRFIPPKFVVKQQGEKTVSIKDEPKILDENQESRREAKVEEVVALRNSQNTLYSSRKSLEIKVSENLRNSPTLSLNLNRSSSEISNKKPIYTTSVYINSPANVSESTLKKSPVLSSLRTEGVQLEGIDVVLRQPEDNNYKKFELSEVYTTTASIHRHSDIEKDQLKSRTKLNWMSPQPIKKSIITTQENDNPANTTVTMFSV</sequence>
<dbReference type="EMBL" id="JBDJPC010000007">
    <property type="protein sequence ID" value="KAL1494106.1"/>
    <property type="molecule type" value="Genomic_DNA"/>
</dbReference>
<organism evidence="5 6">
    <name type="scientific">Hypothenemus hampei</name>
    <name type="common">Coffee berry borer</name>
    <dbReference type="NCBI Taxonomy" id="57062"/>
    <lineage>
        <taxon>Eukaryota</taxon>
        <taxon>Metazoa</taxon>
        <taxon>Ecdysozoa</taxon>
        <taxon>Arthropoda</taxon>
        <taxon>Hexapoda</taxon>
        <taxon>Insecta</taxon>
        <taxon>Pterygota</taxon>
        <taxon>Neoptera</taxon>
        <taxon>Endopterygota</taxon>
        <taxon>Coleoptera</taxon>
        <taxon>Polyphaga</taxon>
        <taxon>Cucujiformia</taxon>
        <taxon>Curculionidae</taxon>
        <taxon>Scolytinae</taxon>
        <taxon>Hypothenemus</taxon>
    </lineage>
</organism>
<dbReference type="CDD" id="cd02674">
    <property type="entry name" value="Peptidase_C19R"/>
    <property type="match status" value="1"/>
</dbReference>
<dbReference type="PROSITE" id="PS00972">
    <property type="entry name" value="USP_1"/>
    <property type="match status" value="1"/>
</dbReference>
<reference evidence="5 6" key="1">
    <citation type="submission" date="2024-05" db="EMBL/GenBank/DDBJ databases">
        <title>Genetic variation in Jamaican populations of the coffee berry borer (Hypothenemus hampei).</title>
        <authorList>
            <person name="Errbii M."/>
            <person name="Myrie A."/>
        </authorList>
    </citation>
    <scope>NUCLEOTIDE SEQUENCE [LARGE SCALE GENOMIC DNA]</scope>
    <source>
        <strain evidence="5">JA-Hopewell-2020-01-JO</strain>
        <tissue evidence="5">Whole body</tissue>
    </source>
</reference>
<dbReference type="EC" id="3.4.19.12" evidence="2"/>
<dbReference type="Gene3D" id="3.90.70.10">
    <property type="entry name" value="Cysteine proteinases"/>
    <property type="match status" value="2"/>
</dbReference>
<feature type="region of interest" description="Disordered" evidence="3">
    <location>
        <begin position="41"/>
        <end position="73"/>
    </location>
</feature>
<dbReference type="Proteomes" id="UP001566132">
    <property type="component" value="Unassembled WGS sequence"/>
</dbReference>
<evidence type="ECO:0000256" key="1">
    <source>
        <dbReference type="ARBA" id="ARBA00000707"/>
    </source>
</evidence>
<name>A0ABD1EHD9_HYPHA</name>
<dbReference type="InterPro" id="IPR001394">
    <property type="entry name" value="Peptidase_C19_UCH"/>
</dbReference>
<dbReference type="PANTHER" id="PTHR21646">
    <property type="entry name" value="UBIQUITIN CARBOXYL-TERMINAL HYDROLASE"/>
    <property type="match status" value="1"/>
</dbReference>
<dbReference type="PANTHER" id="PTHR21646:SF14">
    <property type="entry name" value="FI05488P"/>
    <property type="match status" value="1"/>
</dbReference>
<protein>
    <recommendedName>
        <fullName evidence="2">Ubiquitin carboxyl-terminal hydrolase</fullName>
        <ecNumber evidence="2">3.4.19.12</ecNumber>
    </recommendedName>
</protein>
<proteinExistence type="inferred from homology"/>
<comment type="catalytic activity">
    <reaction evidence="1 2">
        <text>Thiol-dependent hydrolysis of ester, thioester, amide, peptide and isopeptide bonds formed by the C-terminal Gly of ubiquitin (a 76-residue protein attached to proteins as an intracellular targeting signal).</text>
        <dbReference type="EC" id="3.4.19.12"/>
    </reaction>
</comment>
<dbReference type="PROSITE" id="PS00973">
    <property type="entry name" value="USP_2"/>
    <property type="match status" value="1"/>
</dbReference>
<feature type="compositionally biased region" description="Basic and acidic residues" evidence="3">
    <location>
        <begin position="55"/>
        <end position="73"/>
    </location>
</feature>
<dbReference type="InterPro" id="IPR038765">
    <property type="entry name" value="Papain-like_cys_pep_sf"/>
</dbReference>
<dbReference type="FunFam" id="3.90.70.10:FF:000046">
    <property type="entry name" value="ubiquitin carboxyl-terminal hydrolase 31"/>
    <property type="match status" value="1"/>
</dbReference>
<keyword evidence="2" id="KW-0645">Protease</keyword>
<feature type="domain" description="USP" evidence="4">
    <location>
        <begin position="129"/>
        <end position="745"/>
    </location>
</feature>
<keyword evidence="6" id="KW-1185">Reference proteome</keyword>
<comment type="caution">
    <text evidence="5">The sequence shown here is derived from an EMBL/GenBank/DDBJ whole genome shotgun (WGS) entry which is preliminary data.</text>
</comment>
<keyword evidence="2" id="KW-0378">Hydrolase</keyword>
<dbReference type="AlphaFoldDB" id="A0ABD1EHD9"/>
<dbReference type="Pfam" id="PF00443">
    <property type="entry name" value="UCH"/>
    <property type="match status" value="1"/>
</dbReference>